<protein>
    <submittedName>
        <fullName evidence="3">Uncharacterized protein</fullName>
    </submittedName>
</protein>
<dbReference type="EMBL" id="CP063073">
    <property type="protein sequence ID" value="QOQ74616.1"/>
    <property type="molecule type" value="Genomic_DNA"/>
</dbReference>
<organism evidence="3 4">
    <name type="scientific">Pseudomonas poae</name>
    <dbReference type="NCBI Taxonomy" id="200451"/>
    <lineage>
        <taxon>Bacteria</taxon>
        <taxon>Pseudomonadati</taxon>
        <taxon>Pseudomonadota</taxon>
        <taxon>Gammaproteobacteria</taxon>
        <taxon>Pseudomonadales</taxon>
        <taxon>Pseudomonadaceae</taxon>
        <taxon>Pseudomonas</taxon>
    </lineage>
</organism>
<dbReference type="InterPro" id="IPR001343">
    <property type="entry name" value="Hemolysn_Ca-bd"/>
</dbReference>
<evidence type="ECO:0000256" key="2">
    <source>
        <dbReference type="SAM" id="MobiDB-lite"/>
    </source>
</evidence>
<name>A0A7M1KE87_9PSED</name>
<proteinExistence type="predicted"/>
<dbReference type="RefSeq" id="WP_197626361.1">
    <property type="nucleotide sequence ID" value="NZ_CP063073.1"/>
</dbReference>
<accession>A0A7M1KE87</accession>
<dbReference type="SUPFAM" id="SSF51120">
    <property type="entry name" value="beta-Roll"/>
    <property type="match status" value="1"/>
</dbReference>
<feature type="region of interest" description="Disordered" evidence="2">
    <location>
        <begin position="1"/>
        <end position="24"/>
    </location>
</feature>
<dbReference type="Pfam" id="PF00353">
    <property type="entry name" value="HemolysinCabind"/>
    <property type="match status" value="2"/>
</dbReference>
<dbReference type="InterPro" id="IPR011049">
    <property type="entry name" value="Serralysin-like_metalloprot_C"/>
</dbReference>
<keyword evidence="1" id="KW-0106">Calcium</keyword>
<evidence type="ECO:0000256" key="1">
    <source>
        <dbReference type="ARBA" id="ARBA00022837"/>
    </source>
</evidence>
<gene>
    <name evidence="3" type="ORF">IMF22_24560</name>
</gene>
<dbReference type="Gene3D" id="2.160.20.160">
    <property type="match status" value="1"/>
</dbReference>
<evidence type="ECO:0000313" key="4">
    <source>
        <dbReference type="Proteomes" id="UP000594923"/>
    </source>
</evidence>
<feature type="compositionally biased region" description="Pro residues" evidence="2">
    <location>
        <begin position="8"/>
        <end position="22"/>
    </location>
</feature>
<dbReference type="GO" id="GO:0005509">
    <property type="term" value="F:calcium ion binding"/>
    <property type="evidence" value="ECO:0007669"/>
    <property type="project" value="InterPro"/>
</dbReference>
<sequence>MTLISPSIPAPVPTPYNPPAPKQKPAVKIVHGRDSKGPVVSISVTHQQADIRIKKDANNNVVAFINGKPYPLNIPNSDLSTLNITTGRYRDHVRIDDNVKVYAYIETGSGDDFVKTGGGKATVEAGPGDDHVQLGTGGGLVRGGLGNDKMFGGTGHSTLHGDDGENYFSTDIPKYSPKGTAIYSSGTEDTIRAAAGNVDITVYSGKTNIEVDKSVSPNVRLYGGSGRSNITVDSPSEESNVKILGQKKNANFIYKRNALP</sequence>
<dbReference type="Proteomes" id="UP000594923">
    <property type="component" value="Chromosome"/>
</dbReference>
<dbReference type="AlphaFoldDB" id="A0A7M1KE87"/>
<reference evidence="3 4" key="1">
    <citation type="submission" date="2020-10" db="EMBL/GenBank/DDBJ databases">
        <title>High quality whole genome sequence of Pseudomonas poae PMA22.</title>
        <authorList>
            <person name="Hernandez J.G."/>
            <person name="Rodriguez P."/>
            <person name="Cuevas C."/>
            <person name="de la Calle F."/>
            <person name="Galan B."/>
            <person name="Garcia J.L."/>
        </authorList>
    </citation>
    <scope>NUCLEOTIDE SEQUENCE [LARGE SCALE GENOMIC DNA]</scope>
    <source>
        <strain evidence="3 4">PMA22</strain>
    </source>
</reference>
<evidence type="ECO:0000313" key="3">
    <source>
        <dbReference type="EMBL" id="QOQ74616.1"/>
    </source>
</evidence>